<dbReference type="CDD" id="cd00371">
    <property type="entry name" value="HMA"/>
    <property type="match status" value="1"/>
</dbReference>
<sequence length="104" mass="11791">MKKLLFTLLFSVGISPLVYANEAVSTNNVTTEQQAQKEVNFYIKEMTCQLCVYLVNKELRAIDGVISTKANMKERKVKIIANENVSVEQMIKAIEKLSYTAEQI</sequence>
<evidence type="ECO:0000313" key="3">
    <source>
        <dbReference type="EMBL" id="SUT95989.1"/>
    </source>
</evidence>
<gene>
    <name evidence="3" type="ORF">NCTC4191_02071</name>
</gene>
<evidence type="ECO:0000256" key="1">
    <source>
        <dbReference type="SAM" id="SignalP"/>
    </source>
</evidence>
<protein>
    <submittedName>
        <fullName evidence="3">Copper chaperone</fullName>
    </submittedName>
</protein>
<name>A0A380U3W4_ACTLI</name>
<proteinExistence type="predicted"/>
<evidence type="ECO:0000313" key="4">
    <source>
        <dbReference type="Proteomes" id="UP000254253"/>
    </source>
</evidence>
<dbReference type="Proteomes" id="UP000254253">
    <property type="component" value="Unassembled WGS sequence"/>
</dbReference>
<feature type="signal peptide" evidence="1">
    <location>
        <begin position="1"/>
        <end position="20"/>
    </location>
</feature>
<feature type="domain" description="HMA" evidence="2">
    <location>
        <begin position="37"/>
        <end position="102"/>
    </location>
</feature>
<evidence type="ECO:0000259" key="2">
    <source>
        <dbReference type="PROSITE" id="PS50846"/>
    </source>
</evidence>
<accession>A0A380U3W4</accession>
<dbReference type="GO" id="GO:0046872">
    <property type="term" value="F:metal ion binding"/>
    <property type="evidence" value="ECO:0007669"/>
    <property type="project" value="InterPro"/>
</dbReference>
<keyword evidence="1" id="KW-0732">Signal</keyword>
<dbReference type="EMBL" id="UFRN01000002">
    <property type="protein sequence ID" value="SUT95989.1"/>
    <property type="molecule type" value="Genomic_DNA"/>
</dbReference>
<organism evidence="3 4">
    <name type="scientific">Actinobacillus lignieresii</name>
    <dbReference type="NCBI Taxonomy" id="720"/>
    <lineage>
        <taxon>Bacteria</taxon>
        <taxon>Pseudomonadati</taxon>
        <taxon>Pseudomonadota</taxon>
        <taxon>Gammaproteobacteria</taxon>
        <taxon>Pasteurellales</taxon>
        <taxon>Pasteurellaceae</taxon>
        <taxon>Actinobacillus</taxon>
    </lineage>
</organism>
<reference evidence="3 4" key="1">
    <citation type="submission" date="2018-06" db="EMBL/GenBank/DDBJ databases">
        <authorList>
            <consortium name="Pathogen Informatics"/>
            <person name="Doyle S."/>
        </authorList>
    </citation>
    <scope>NUCLEOTIDE SEQUENCE [LARGE SCALE GENOMIC DNA]</scope>
    <source>
        <strain evidence="3 4">NCTC4191</strain>
    </source>
</reference>
<dbReference type="RefSeq" id="WP_115590990.1">
    <property type="nucleotide sequence ID" value="NZ_UFRN01000002.1"/>
</dbReference>
<dbReference type="Gene3D" id="3.30.70.100">
    <property type="match status" value="1"/>
</dbReference>
<dbReference type="Pfam" id="PF00403">
    <property type="entry name" value="HMA"/>
    <property type="match status" value="1"/>
</dbReference>
<dbReference type="AlphaFoldDB" id="A0A380U3W4"/>
<feature type="chain" id="PRO_5017078539" evidence="1">
    <location>
        <begin position="21"/>
        <end position="104"/>
    </location>
</feature>
<keyword evidence="4" id="KW-1185">Reference proteome</keyword>
<dbReference type="InterPro" id="IPR006121">
    <property type="entry name" value="HMA_dom"/>
</dbReference>
<dbReference type="SUPFAM" id="SSF55008">
    <property type="entry name" value="HMA, heavy metal-associated domain"/>
    <property type="match status" value="1"/>
</dbReference>
<dbReference type="InterPro" id="IPR036163">
    <property type="entry name" value="HMA_dom_sf"/>
</dbReference>
<dbReference type="PROSITE" id="PS50846">
    <property type="entry name" value="HMA_2"/>
    <property type="match status" value="1"/>
</dbReference>